<dbReference type="InterPro" id="IPR018247">
    <property type="entry name" value="EF_Hand_1_Ca_BS"/>
</dbReference>
<dbReference type="InterPro" id="IPR009460">
    <property type="entry name" value="Ryanrecept_TM4-6"/>
</dbReference>
<feature type="region of interest" description="Disordered" evidence="6">
    <location>
        <begin position="1086"/>
        <end position="1155"/>
    </location>
</feature>
<dbReference type="InterPro" id="IPR005821">
    <property type="entry name" value="Ion_trans_dom"/>
</dbReference>
<sequence>MLRDHAGIENAPWLTRVNFFAVQIIPHVTCDPVKDYMLPIAERLRRLAERAYKEEERMRTHPDDADEGTVAGDNVRLVRDVYAFFPVLMKYTDLHRAKWLKSPTWESDGVYENVAVIFKIWSLSQHFKREELNYMAQFEDDSTFGGEMKTGKAAIAERKKKRRETTVKKDKFSNSIVIACLKRLLPVGLNVFGGRELDIVQQCKEKFLAKENEEKIREFIRELLDVPVKTDPTDKNAWQLNLYRKIGKSQMRGKAEMTQKGVIEKIANMGQVVAILHTWTSRLEKEDIWKKVLTLQRKRMAISLITASHLYRVDKHRGINFFLPAFSKLWLEDEDVGKDNLVVDICGEVEESDVVSLKFVEDESGVLKLEDEKTPSRPDPLRQLIQCFQRAATSEESQAISIANDRLYIDYADVLAKSVHIEEDDDDGGDEGEVDQAEKEEQAQTLRAEQAILADRGAAIMCLMYLSASNGEPSDMVEQTLQLGIHLLSGGNKDIQKVLIDYLQLKKDVRFFTSIAGLMNKCSVLNLEMFERQIKAEGLGMGAELAAGEHQNLNDADFTCSLFRFLQLTCEGHNLDFQNYLRTQPGHTTSVNLINSTVDYLLRLQESVMDFYWHYSSKEVIDEGGKEYFLRAIQVCSQVFNTLTESIQGPCVGNQMTLANSRLWDAINGFFFLFAHMMEKLYKNSTQLELLREFLNLQKDMIVLMLSMLEGNVLNGPIGKQMVDALVESQQCVEMILKFSDMFLKLKDLTTSQAFQDFDTNKDGWISPKEFQRAMESQKMYSVEEITYLMMCTDVNNDGKVDYMEFTERFHNPARDIGFNIAVLLTNLKEHITNDPRLEKIIEKASSLLEYFDPYLGRIEIMGSSKRVEKIYFEIQESWLEQWSKQQIRDSKNTFLFNVLQNDGGEEGKLEAFINFCEDTIFEMQHAAEISAESSDSKMERALKQRDYFLQQTSAGEQLSKSFKAGINLGKSAADALKPENVSKSVKHAVTKFRTLTWAQLIVELIKLGFRFGMQVFWFLYFIVATVLRFGYYLMTPEDEETDGRPQALPMPPDRHNTFNKQASFNMPMFNTRSHEKFDMFGVHVHTDDIGSSTPEPPPSPRPPSPGGNIPNGGPELKVPNGVPPSAAYTEAEDDGLLKPPPMAVPPPPKAPSVYETQSIGSQQFIPVETYEHENEYYEPKIAEQVQSRSKGSIMNMLARNYKAIEKLTLYLAFFINVILLFHRVDLHNPPKEAEIAEPEEGGDDEDDVDEIIFITGMVIPYFSYELTGWLLSQVLYWISVLHMVASTALLVSFYMLKIPLITFKREKEVARKLMFEGCWITEEDNEERGIFETAFWILDRIVISSKSFPMKYWDKFVLRKTKQKYRDQVDEETLNTLLGLDKAPGDTAFDFRYYFWLFAGVILTNNQFLYRVGYVVISACGVFISPFFYAFHLIDVVLSFPMLKAILQSVTHNLKQLILTIMMTLVVVYLYTVVAFNFFRKFYVQEGEDGSEPDRKCHNMLTCFIYHFYAGVRAGGGIGDELESPYGDDLEYPRMLYDISFFFFVIVILLAIMQGLIIDAFGELRDQQESATEKLESSCFICDIGKETFDRLPRGFEIHTTKEHNFANYLFFLQHLVNKDETEYTGQETYVREKYDNRDWEFFPVGECFVKQYEDQLLQS</sequence>
<reference evidence="10 11" key="1">
    <citation type="submission" date="2022-11" db="UniProtKB">
        <authorList>
            <consortium name="WormBaseParasite"/>
        </authorList>
    </citation>
    <scope>IDENTIFICATION</scope>
</reference>
<feature type="compositionally biased region" description="Pro residues" evidence="6">
    <location>
        <begin position="1095"/>
        <end position="1106"/>
    </location>
</feature>
<keyword evidence="2 7" id="KW-0812">Transmembrane</keyword>
<dbReference type="GO" id="GO:0033017">
    <property type="term" value="C:sarcoplasmic reticulum membrane"/>
    <property type="evidence" value="ECO:0007669"/>
    <property type="project" value="TreeGrafter"/>
</dbReference>
<evidence type="ECO:0000256" key="4">
    <source>
        <dbReference type="ARBA" id="ARBA00022989"/>
    </source>
</evidence>
<evidence type="ECO:0000313" key="11">
    <source>
        <dbReference type="WBParaSite" id="ACRNAN_Path_1267.g4947.t2"/>
    </source>
</evidence>
<feature type="transmembrane region" description="Helical" evidence="7">
    <location>
        <begin position="1275"/>
        <end position="1297"/>
    </location>
</feature>
<feature type="transmembrane region" description="Helical" evidence="7">
    <location>
        <begin position="1208"/>
        <end position="1225"/>
    </location>
</feature>
<dbReference type="SUPFAM" id="SSF47473">
    <property type="entry name" value="EF-hand"/>
    <property type="match status" value="1"/>
</dbReference>
<dbReference type="Gene3D" id="1.10.287.70">
    <property type="match status" value="1"/>
</dbReference>
<name>A0A914BYF5_9BILA</name>
<dbReference type="WBParaSite" id="ACRNAN_Path_1267.g4947.t1">
    <property type="protein sequence ID" value="ACRNAN_Path_1267.g4947.t1"/>
    <property type="gene ID" value="ACRNAN_Path_1267.g4947"/>
</dbReference>
<proteinExistence type="predicted"/>
<accession>A0A914BYF5</accession>
<evidence type="ECO:0000313" key="10">
    <source>
        <dbReference type="WBParaSite" id="ACRNAN_Path_1267.g4947.t1"/>
    </source>
</evidence>
<dbReference type="InterPro" id="IPR013662">
    <property type="entry name" value="RIH_assoc-dom"/>
</dbReference>
<feature type="compositionally biased region" description="Low complexity" evidence="6">
    <location>
        <begin position="1107"/>
        <end position="1116"/>
    </location>
</feature>
<evidence type="ECO:0000256" key="5">
    <source>
        <dbReference type="ARBA" id="ARBA00023136"/>
    </source>
</evidence>
<dbReference type="Pfam" id="PF00520">
    <property type="entry name" value="Ion_trans"/>
    <property type="match status" value="1"/>
</dbReference>
<dbReference type="SMART" id="SM00054">
    <property type="entry name" value="EFh"/>
    <property type="match status" value="2"/>
</dbReference>
<keyword evidence="4 7" id="KW-1133">Transmembrane helix</keyword>
<dbReference type="GO" id="GO:0034704">
    <property type="term" value="C:calcium channel complex"/>
    <property type="evidence" value="ECO:0007669"/>
    <property type="project" value="TreeGrafter"/>
</dbReference>
<keyword evidence="3" id="KW-0106">Calcium</keyword>
<dbReference type="GO" id="GO:0030018">
    <property type="term" value="C:Z disc"/>
    <property type="evidence" value="ECO:0007669"/>
    <property type="project" value="TreeGrafter"/>
</dbReference>
<feature type="domain" description="EF-hand" evidence="8">
    <location>
        <begin position="746"/>
        <end position="781"/>
    </location>
</feature>
<dbReference type="WBParaSite" id="ACRNAN_Path_1267.g4947.t2">
    <property type="protein sequence ID" value="ACRNAN_Path_1267.g4947.t2"/>
    <property type="gene ID" value="ACRNAN_Path_1267.g4947"/>
</dbReference>
<dbReference type="InterPro" id="IPR002048">
    <property type="entry name" value="EF_hand_dom"/>
</dbReference>
<dbReference type="InterPro" id="IPR011992">
    <property type="entry name" value="EF-hand-dom_pair"/>
</dbReference>
<dbReference type="PROSITE" id="PS00018">
    <property type="entry name" value="EF_HAND_1"/>
    <property type="match status" value="2"/>
</dbReference>
<dbReference type="GO" id="GO:0005790">
    <property type="term" value="C:smooth endoplasmic reticulum"/>
    <property type="evidence" value="ECO:0007669"/>
    <property type="project" value="TreeGrafter"/>
</dbReference>
<evidence type="ECO:0000256" key="2">
    <source>
        <dbReference type="ARBA" id="ARBA00022692"/>
    </source>
</evidence>
<evidence type="ECO:0000259" key="8">
    <source>
        <dbReference type="PROSITE" id="PS50222"/>
    </source>
</evidence>
<feature type="transmembrane region" description="Helical" evidence="7">
    <location>
        <begin position="1540"/>
        <end position="1559"/>
    </location>
</feature>
<dbReference type="FunFam" id="1.10.238.10:FF:000132">
    <property type="entry name" value="Ryanodine receptor 44F"/>
    <property type="match status" value="1"/>
</dbReference>
<dbReference type="GO" id="GO:0042383">
    <property type="term" value="C:sarcolemma"/>
    <property type="evidence" value="ECO:0007669"/>
    <property type="project" value="TreeGrafter"/>
</dbReference>
<protein>
    <submittedName>
        <fullName evidence="10 11">EF-hand domain-containing protein</fullName>
    </submittedName>
</protein>
<evidence type="ECO:0000256" key="1">
    <source>
        <dbReference type="ARBA" id="ARBA00004141"/>
    </source>
</evidence>
<dbReference type="FunFam" id="1.10.287.70:FF:000017">
    <property type="entry name" value="ryanodine receptor isoform X2"/>
    <property type="match status" value="1"/>
</dbReference>
<dbReference type="PROSITE" id="PS50222">
    <property type="entry name" value="EF_HAND_2"/>
    <property type="match status" value="1"/>
</dbReference>
<dbReference type="InterPro" id="IPR015925">
    <property type="entry name" value="Ryanodine_IP3_receptor"/>
</dbReference>
<feature type="region of interest" description="Disordered" evidence="6">
    <location>
        <begin position="422"/>
        <end position="441"/>
    </location>
</feature>
<feature type="compositionally biased region" description="Pro residues" evidence="6">
    <location>
        <begin position="1139"/>
        <end position="1151"/>
    </location>
</feature>
<dbReference type="Proteomes" id="UP000887540">
    <property type="component" value="Unplaced"/>
</dbReference>
<evidence type="ECO:0000256" key="7">
    <source>
        <dbReference type="SAM" id="Phobius"/>
    </source>
</evidence>
<feature type="compositionally biased region" description="Acidic residues" evidence="6">
    <location>
        <begin position="422"/>
        <end position="435"/>
    </location>
</feature>
<dbReference type="GO" id="GO:0005219">
    <property type="term" value="F:ryanodine-sensitive calcium-release channel activity"/>
    <property type="evidence" value="ECO:0007669"/>
    <property type="project" value="InterPro"/>
</dbReference>
<dbReference type="Pfam" id="PF13499">
    <property type="entry name" value="EF-hand_7"/>
    <property type="match status" value="1"/>
</dbReference>
<comment type="subcellular location">
    <subcellularLocation>
        <location evidence="1">Membrane</location>
        <topology evidence="1">Multi-pass membrane protein</topology>
    </subcellularLocation>
</comment>
<dbReference type="GO" id="GO:0014808">
    <property type="term" value="P:release of sequestered calcium ion into cytosol by sarcoplasmic reticulum"/>
    <property type="evidence" value="ECO:0007669"/>
    <property type="project" value="TreeGrafter"/>
</dbReference>
<feature type="transmembrane region" description="Helical" evidence="7">
    <location>
        <begin position="1458"/>
        <end position="1480"/>
    </location>
</feature>
<dbReference type="CDD" id="cd00051">
    <property type="entry name" value="EFh"/>
    <property type="match status" value="1"/>
</dbReference>
<organism evidence="9 10">
    <name type="scientific">Acrobeloides nanus</name>
    <dbReference type="NCBI Taxonomy" id="290746"/>
    <lineage>
        <taxon>Eukaryota</taxon>
        <taxon>Metazoa</taxon>
        <taxon>Ecdysozoa</taxon>
        <taxon>Nematoda</taxon>
        <taxon>Chromadorea</taxon>
        <taxon>Rhabditida</taxon>
        <taxon>Tylenchina</taxon>
        <taxon>Cephalobomorpha</taxon>
        <taxon>Cephaloboidea</taxon>
        <taxon>Cephalobidae</taxon>
        <taxon>Acrobeloides</taxon>
    </lineage>
</organism>
<feature type="transmembrane region" description="Helical" evidence="7">
    <location>
        <begin position="1016"/>
        <end position="1035"/>
    </location>
</feature>
<dbReference type="GO" id="GO:0006874">
    <property type="term" value="P:intracellular calcium ion homeostasis"/>
    <property type="evidence" value="ECO:0007669"/>
    <property type="project" value="InterPro"/>
</dbReference>
<dbReference type="PANTHER" id="PTHR46399">
    <property type="entry name" value="B30.2/SPRY DOMAIN-CONTAINING PROTEIN"/>
    <property type="match status" value="1"/>
</dbReference>
<dbReference type="Gene3D" id="1.10.238.10">
    <property type="entry name" value="EF-hand"/>
    <property type="match status" value="1"/>
</dbReference>
<dbReference type="GO" id="GO:0005509">
    <property type="term" value="F:calcium ion binding"/>
    <property type="evidence" value="ECO:0007669"/>
    <property type="project" value="InterPro"/>
</dbReference>
<dbReference type="PANTHER" id="PTHR46399:SF8">
    <property type="entry name" value="B30.2_SPRY DOMAIN-CONTAINING PROTEIN"/>
    <property type="match status" value="1"/>
</dbReference>
<evidence type="ECO:0000256" key="6">
    <source>
        <dbReference type="SAM" id="MobiDB-lite"/>
    </source>
</evidence>
<dbReference type="GO" id="GO:0006941">
    <property type="term" value="P:striated muscle contraction"/>
    <property type="evidence" value="ECO:0007669"/>
    <property type="project" value="TreeGrafter"/>
</dbReference>
<dbReference type="Pfam" id="PF08454">
    <property type="entry name" value="RIH_assoc"/>
    <property type="match status" value="1"/>
</dbReference>
<keyword evidence="5 7" id="KW-0472">Membrane</keyword>
<feature type="transmembrane region" description="Helical" evidence="7">
    <location>
        <begin position="1413"/>
        <end position="1435"/>
    </location>
</feature>
<keyword evidence="9" id="KW-1185">Reference proteome</keyword>
<dbReference type="Pfam" id="PF06459">
    <property type="entry name" value="RR_TM4-6"/>
    <property type="match status" value="1"/>
</dbReference>
<evidence type="ECO:0000313" key="9">
    <source>
        <dbReference type="Proteomes" id="UP000887540"/>
    </source>
</evidence>
<evidence type="ECO:0000256" key="3">
    <source>
        <dbReference type="ARBA" id="ARBA00022837"/>
    </source>
</evidence>